<dbReference type="PANTHER" id="PTHR31817:SF0">
    <property type="entry name" value="CHROMOSOME UNDETERMINED SCAFFOLD_67, WHOLE GENOME SHOTGUN SEQUENCE"/>
    <property type="match status" value="1"/>
</dbReference>
<dbReference type="GO" id="GO:0008237">
    <property type="term" value="F:metallopeptidase activity"/>
    <property type="evidence" value="ECO:0007669"/>
    <property type="project" value="UniProtKB-KW"/>
</dbReference>
<organism evidence="6 7">
    <name type="scientific">Candidatus Scalindua brodae</name>
    <dbReference type="NCBI Taxonomy" id="237368"/>
    <lineage>
        <taxon>Bacteria</taxon>
        <taxon>Pseudomonadati</taxon>
        <taxon>Planctomycetota</taxon>
        <taxon>Candidatus Brocadiia</taxon>
        <taxon>Candidatus Brocadiales</taxon>
        <taxon>Candidatus Scalinduaceae</taxon>
        <taxon>Candidatus Scalindua</taxon>
    </lineage>
</organism>
<dbReference type="EMBL" id="JRYO01000118">
    <property type="protein sequence ID" value="KHE92576.1"/>
    <property type="molecule type" value="Genomic_DNA"/>
</dbReference>
<evidence type="ECO:0008006" key="8">
    <source>
        <dbReference type="Google" id="ProtNLM"/>
    </source>
</evidence>
<dbReference type="GO" id="GO:0006508">
    <property type="term" value="P:proteolysis"/>
    <property type="evidence" value="ECO:0007669"/>
    <property type="project" value="UniProtKB-KW"/>
</dbReference>
<keyword evidence="2" id="KW-0645">Protease</keyword>
<dbReference type="PANTHER" id="PTHR31817">
    <property type="match status" value="1"/>
</dbReference>
<protein>
    <recommendedName>
        <fullName evidence="8">DUF1704 domain-containing protein</fullName>
    </recommendedName>
</protein>
<evidence type="ECO:0000256" key="4">
    <source>
        <dbReference type="ARBA" id="ARBA00023049"/>
    </source>
</evidence>
<name>A0A0B0EKM8_9BACT</name>
<comment type="caution">
    <text evidence="6">The sequence shown here is derived from an EMBL/GenBank/DDBJ whole genome shotgun (WGS) entry which is preliminary data.</text>
</comment>
<accession>A0A0B0EKM8</accession>
<dbReference type="SMART" id="SM01154">
    <property type="entry name" value="DUF1704"/>
    <property type="match status" value="1"/>
</dbReference>
<dbReference type="Proteomes" id="UP000030652">
    <property type="component" value="Unassembled WGS sequence"/>
</dbReference>
<keyword evidence="3" id="KW-0378">Hydrolase</keyword>
<evidence type="ECO:0000256" key="3">
    <source>
        <dbReference type="ARBA" id="ARBA00022801"/>
    </source>
</evidence>
<dbReference type="AlphaFoldDB" id="A0A0B0EKM8"/>
<evidence type="ECO:0000313" key="6">
    <source>
        <dbReference type="EMBL" id="KHE92576.1"/>
    </source>
</evidence>
<dbReference type="GO" id="GO:0080164">
    <property type="term" value="P:regulation of nitric oxide metabolic process"/>
    <property type="evidence" value="ECO:0007669"/>
    <property type="project" value="TreeGrafter"/>
</dbReference>
<dbReference type="PATRIC" id="fig|237368.3.peg.1822"/>
<proteinExistence type="predicted"/>
<evidence type="ECO:0000313" key="7">
    <source>
        <dbReference type="Proteomes" id="UP000030652"/>
    </source>
</evidence>
<evidence type="ECO:0000256" key="2">
    <source>
        <dbReference type="ARBA" id="ARBA00022670"/>
    </source>
</evidence>
<feature type="region of interest" description="Disordered" evidence="5">
    <location>
        <begin position="1"/>
        <end position="21"/>
    </location>
</feature>
<reference evidence="6 7" key="1">
    <citation type="submission" date="2014-10" db="EMBL/GenBank/DDBJ databases">
        <title>Draft genome of anammox bacterium scalindua brodae, obtained using differential coverage binning of sequence data from two enrichment reactors.</title>
        <authorList>
            <person name="Speth D.R."/>
            <person name="Russ L."/>
            <person name="Kartal B."/>
            <person name="Op den Camp H.J."/>
            <person name="Dutilh B.E."/>
            <person name="Jetten M.S."/>
        </authorList>
    </citation>
    <scope>NUCLEOTIDE SEQUENCE [LARGE SCALE GENOMIC DNA]</scope>
    <source>
        <strain evidence="6">RU1</strain>
    </source>
</reference>
<comment type="cofactor">
    <cofactor evidence="1">
        <name>Zn(2+)</name>
        <dbReference type="ChEBI" id="CHEBI:29105"/>
    </cofactor>
</comment>
<dbReference type="eggNOG" id="COG3930">
    <property type="taxonomic scope" value="Bacteria"/>
</dbReference>
<gene>
    <name evidence="6" type="ORF">SCABRO_01667</name>
</gene>
<sequence>MIKKIKNKRTPGSAGRISAKSKGLDTITDDFITSVRERIISGNPIRRKLQEYGRVNIDRQLPFICVFRRPPGAKDLGTQKLVMSEASYLIASGEKKLQKGLAKLIKELAETLTEIFGSFLLMEIWESNDININGELSQDKPTFRLYAPERNTIPKTVTAFQKALQNMQIQKIEADVKVVERVEISPPGLPVLIKSSVAKKMGCHVLGLQIKPIYRDSVSGELRPLVLQSLRRALSKVYKKSFYEFTHNYTTHRPPHYHSLGRRAMVKSVWTADQQLADISSGFDLLLGVTPTNANEAWNEFKRSKFQKTPVLIYRPLPIDPFLLKRRLFDVHIERLEDPALMHLFYDKQMELERMINLLAERGTRNFVYTSLQLYGMMDDKLLSSAKDVLECVLPKKAGGGDKSFLDAAALAVQAEEEISYLRMTRPDIKSRVEIRDDIVGLMVSRGNLLIGNEVKILASRVAAALSHEVGTHILTYLNGQAQKFKHLYIGLPGYEELQEGLAVLSEYLVGGLSGSRLRLLAARVMAVNSLLEGASFVEVYRELEGTYNFLCHTAFNITLRVFRGGGLTKDMVYLRGLIKLLDYLKKGGDLDILFVGKFALSHVGLIQELQLRHVLGPPPLRPSYLNNPKARERLGKVRSGITLLEIIKEE</sequence>
<evidence type="ECO:0000256" key="5">
    <source>
        <dbReference type="SAM" id="MobiDB-lite"/>
    </source>
</evidence>
<dbReference type="InterPro" id="IPR012548">
    <property type="entry name" value="MATCAP"/>
</dbReference>
<dbReference type="Pfam" id="PF08014">
    <property type="entry name" value="MATCAP"/>
    <property type="match status" value="1"/>
</dbReference>
<evidence type="ECO:0000256" key="1">
    <source>
        <dbReference type="ARBA" id="ARBA00001947"/>
    </source>
</evidence>
<keyword evidence="4" id="KW-0482">Metalloprotease</keyword>